<dbReference type="EMBL" id="JARTFS010000001">
    <property type="protein sequence ID" value="MED4399765.1"/>
    <property type="molecule type" value="Genomic_DNA"/>
</dbReference>
<dbReference type="Pfam" id="PF04865">
    <property type="entry name" value="Baseplate_J"/>
    <property type="match status" value="1"/>
</dbReference>
<comment type="similarity">
    <text evidence="1">Belongs to the Mu gp47/PBSX XkdT family.</text>
</comment>
<sequence>MYSERTQEEILESMKESVRDDVDKREGSVVHDMLAPPAQEIEMLGFELDAILELGFADTSQVEYLERRTAELGIFRKSALPASGTVTFIGNEGTPINAGTRILTDEGVPFVTTEYTVITNGVANVTVEAEWLGAIGNIGPSEIFTIEGDPVGLQSVTNTLTFTGGVDEETDEELKARYFLKVRKPITSGNKYHYELWATEVEGVSAAKVHPLWNGNGTVKVVVIDSNGRAPSQTIIDAVITHIEDDERKPIGATVTVVPVTEVPLNISASLTLEGNLLIADVQQAVEESISRYLLEAGSFVRYSQIANAIIDTDGVLDYANLTVNLGTANIPIDGDSVPVIGMVTLT</sequence>
<dbReference type="PANTHER" id="PTHR37829">
    <property type="entry name" value="PHAGE-LIKE ELEMENT PBSX PROTEIN XKDT"/>
    <property type="match status" value="1"/>
</dbReference>
<dbReference type="Pfam" id="PF26079">
    <property type="entry name" value="Baseplate_J_C"/>
    <property type="match status" value="1"/>
</dbReference>
<name>A0ABU6NRI4_9BACI</name>
<reference evidence="5 6" key="1">
    <citation type="submission" date="2023-03" db="EMBL/GenBank/DDBJ databases">
        <title>Bacillus Genome Sequencing.</title>
        <authorList>
            <person name="Dunlap C."/>
        </authorList>
    </citation>
    <scope>NUCLEOTIDE SEQUENCE [LARGE SCALE GENOMIC DNA]</scope>
    <source>
        <strain evidence="5 6">NRS-1717</strain>
    </source>
</reference>
<organism evidence="5 6">
    <name type="scientific">Metabacillus fastidiosus</name>
    <dbReference type="NCBI Taxonomy" id="1458"/>
    <lineage>
        <taxon>Bacteria</taxon>
        <taxon>Bacillati</taxon>
        <taxon>Bacillota</taxon>
        <taxon>Bacilli</taxon>
        <taxon>Bacillales</taxon>
        <taxon>Bacillaceae</taxon>
        <taxon>Metabacillus</taxon>
    </lineage>
</organism>
<dbReference type="Pfam" id="PF26078">
    <property type="entry name" value="Baseplate_J_M"/>
    <property type="match status" value="1"/>
</dbReference>
<evidence type="ECO:0000313" key="5">
    <source>
        <dbReference type="EMBL" id="MED4399765.1"/>
    </source>
</evidence>
<accession>A0ABU6NRI4</accession>
<dbReference type="RefSeq" id="WP_328014486.1">
    <property type="nucleotide sequence ID" value="NZ_JARTFS010000001.1"/>
</dbReference>
<evidence type="ECO:0000259" key="3">
    <source>
        <dbReference type="Pfam" id="PF26078"/>
    </source>
</evidence>
<feature type="domain" description="Baseplate J-like C-terminal" evidence="4">
    <location>
        <begin position="266"/>
        <end position="347"/>
    </location>
</feature>
<dbReference type="InterPro" id="IPR006949">
    <property type="entry name" value="Barrel_Baseplate_J-like"/>
</dbReference>
<comment type="caution">
    <text evidence="5">The sequence shown here is derived from an EMBL/GenBank/DDBJ whole genome shotgun (WGS) entry which is preliminary data.</text>
</comment>
<gene>
    <name evidence="5" type="ORF">P9271_00125</name>
</gene>
<keyword evidence="6" id="KW-1185">Reference proteome</keyword>
<feature type="domain" description="Baseplate protein J-like barrel" evidence="2">
    <location>
        <begin position="85"/>
        <end position="165"/>
    </location>
</feature>
<dbReference type="PANTHER" id="PTHR37829:SF3">
    <property type="entry name" value="PROTEIN JAYE-RELATED"/>
    <property type="match status" value="1"/>
</dbReference>
<evidence type="ECO:0000313" key="6">
    <source>
        <dbReference type="Proteomes" id="UP001342826"/>
    </source>
</evidence>
<evidence type="ECO:0000256" key="1">
    <source>
        <dbReference type="ARBA" id="ARBA00038087"/>
    </source>
</evidence>
<dbReference type="InterPro" id="IPR058531">
    <property type="entry name" value="Baseplate_J_M"/>
</dbReference>
<proteinExistence type="inferred from homology"/>
<dbReference type="Proteomes" id="UP001342826">
    <property type="component" value="Unassembled WGS sequence"/>
</dbReference>
<feature type="domain" description="Baseplate J-like central" evidence="3">
    <location>
        <begin position="187"/>
        <end position="259"/>
    </location>
</feature>
<dbReference type="InterPro" id="IPR058530">
    <property type="entry name" value="Baseplate_J-like_C"/>
</dbReference>
<evidence type="ECO:0000259" key="2">
    <source>
        <dbReference type="Pfam" id="PF04865"/>
    </source>
</evidence>
<dbReference type="InterPro" id="IPR052399">
    <property type="entry name" value="Phage_Baseplate_Assmbl_Protein"/>
</dbReference>
<protein>
    <submittedName>
        <fullName evidence="5">Baseplate J/gp47 family protein</fullName>
    </submittedName>
</protein>
<evidence type="ECO:0000259" key="4">
    <source>
        <dbReference type="Pfam" id="PF26079"/>
    </source>
</evidence>